<evidence type="ECO:0000256" key="1">
    <source>
        <dbReference type="SAM" id="MobiDB-lite"/>
    </source>
</evidence>
<proteinExistence type="predicted"/>
<dbReference type="Proteomes" id="UP001529510">
    <property type="component" value="Unassembled WGS sequence"/>
</dbReference>
<dbReference type="EMBL" id="JAMKFB020000003">
    <property type="protein sequence ID" value="KAL0197922.1"/>
    <property type="molecule type" value="Genomic_DNA"/>
</dbReference>
<name>A0ABD0RJB5_CIRMR</name>
<reference evidence="2 3" key="1">
    <citation type="submission" date="2024-05" db="EMBL/GenBank/DDBJ databases">
        <title>Genome sequencing and assembly of Indian major carp, Cirrhinus mrigala (Hamilton, 1822).</title>
        <authorList>
            <person name="Mohindra V."/>
            <person name="Chowdhury L.M."/>
            <person name="Lal K."/>
            <person name="Jena J.K."/>
        </authorList>
    </citation>
    <scope>NUCLEOTIDE SEQUENCE [LARGE SCALE GENOMIC DNA]</scope>
    <source>
        <strain evidence="2">CM1030</strain>
        <tissue evidence="2">Blood</tissue>
    </source>
</reference>
<sequence length="65" mass="7184">YKPRALREDPATCAKSREELLQSSVGGKSDPNHEPGCSARYTHTHPHHLTCTFSLCCTKYNPSPA</sequence>
<gene>
    <name evidence="2" type="ORF">M9458_006462</name>
</gene>
<comment type="caution">
    <text evidence="2">The sequence shown here is derived from an EMBL/GenBank/DDBJ whole genome shotgun (WGS) entry which is preliminary data.</text>
</comment>
<evidence type="ECO:0000313" key="3">
    <source>
        <dbReference type="Proteomes" id="UP001529510"/>
    </source>
</evidence>
<evidence type="ECO:0000313" key="2">
    <source>
        <dbReference type="EMBL" id="KAL0197922.1"/>
    </source>
</evidence>
<dbReference type="AlphaFoldDB" id="A0ABD0RJB5"/>
<feature type="region of interest" description="Disordered" evidence="1">
    <location>
        <begin position="1"/>
        <end position="36"/>
    </location>
</feature>
<organism evidence="2 3">
    <name type="scientific">Cirrhinus mrigala</name>
    <name type="common">Mrigala</name>
    <dbReference type="NCBI Taxonomy" id="683832"/>
    <lineage>
        <taxon>Eukaryota</taxon>
        <taxon>Metazoa</taxon>
        <taxon>Chordata</taxon>
        <taxon>Craniata</taxon>
        <taxon>Vertebrata</taxon>
        <taxon>Euteleostomi</taxon>
        <taxon>Actinopterygii</taxon>
        <taxon>Neopterygii</taxon>
        <taxon>Teleostei</taxon>
        <taxon>Ostariophysi</taxon>
        <taxon>Cypriniformes</taxon>
        <taxon>Cyprinidae</taxon>
        <taxon>Labeoninae</taxon>
        <taxon>Labeonini</taxon>
        <taxon>Cirrhinus</taxon>
    </lineage>
</organism>
<feature type="non-terminal residue" evidence="2">
    <location>
        <position position="1"/>
    </location>
</feature>
<accession>A0ABD0RJB5</accession>
<feature type="compositionally biased region" description="Basic and acidic residues" evidence="1">
    <location>
        <begin position="1"/>
        <end position="20"/>
    </location>
</feature>
<keyword evidence="3" id="KW-1185">Reference proteome</keyword>
<protein>
    <submittedName>
        <fullName evidence="2">Uncharacterized protein</fullName>
    </submittedName>
</protein>